<feature type="transmembrane region" description="Helical" evidence="2">
    <location>
        <begin position="36"/>
        <end position="58"/>
    </location>
</feature>
<gene>
    <name evidence="4" type="ORF">PVL29_001081</name>
</gene>
<evidence type="ECO:0000256" key="1">
    <source>
        <dbReference type="ARBA" id="ARBA00009670"/>
    </source>
</evidence>
<evidence type="ECO:0000256" key="2">
    <source>
        <dbReference type="SAM" id="Phobius"/>
    </source>
</evidence>
<protein>
    <recommendedName>
        <fullName evidence="3">ABC1 atypical kinase-like domain-containing protein</fullName>
    </recommendedName>
</protein>
<dbReference type="InterPro" id="IPR044095">
    <property type="entry name" value="ADCK2_dom"/>
</dbReference>
<proteinExistence type="inferred from homology"/>
<dbReference type="PANTHER" id="PTHR45890:SF1">
    <property type="entry name" value="AARF DOMAIN CONTAINING KINASE 2"/>
    <property type="match status" value="1"/>
</dbReference>
<dbReference type="AlphaFoldDB" id="A0AA39ECK4"/>
<dbReference type="InterPro" id="IPR011009">
    <property type="entry name" value="Kinase-like_dom_sf"/>
</dbReference>
<dbReference type="InterPro" id="IPR004147">
    <property type="entry name" value="ABC1_dom"/>
</dbReference>
<dbReference type="InterPro" id="IPR052402">
    <property type="entry name" value="ADCK_kinase"/>
</dbReference>
<comment type="similarity">
    <text evidence="1">Belongs to the protein kinase superfamily. ADCK protein kinase family.</text>
</comment>
<dbReference type="SUPFAM" id="SSF56112">
    <property type="entry name" value="Protein kinase-like (PK-like)"/>
    <property type="match status" value="1"/>
</dbReference>
<keyword evidence="2" id="KW-0812">Transmembrane</keyword>
<keyword evidence="5" id="KW-1185">Reference proteome</keyword>
<name>A0AA39ECK4_VITRO</name>
<evidence type="ECO:0000259" key="3">
    <source>
        <dbReference type="Pfam" id="PF03109"/>
    </source>
</evidence>
<sequence>MFAFTFGELALAQRPLEYTNHYPLRNTLYMCAQDGHAYVTLLLFFFFFSVFEGVVLFLRALYLAILFSPCMVMAPFSDSFGHRFRNLWLQVVHGTLEKAATRLDLFARDLCTKLAELHTKAPEHSFSCTKKKKKKKKKKTIGKVFGRNLFEIFEDFEELPVASGSIAQVHQASLKFRYPGQQVKPVVVVVKVRHPGVGESIRRDFLIINLVAKISNFIPTLRWLRLDESVQQFAVFMMSQVDLAREAAHLSRFIYNFCLWKDVSFPKLVYPLVHLAVLYVDDLEGQKRIKSARAHIGTCALLKMLLVDNFIHADMHPGNILVQVAQSESSRKRLFKSKPHVIFLDVGMTAELSKSDHVNLLGFFKVVAQLDGRTAAECTLRLSKQQNCPNPKAFIKEVEKSFSFWGTPEVDLVHLAECMQQLLEKVRRHKVNIDGNVCTVTVTTLVLEDWQRKLDQDTM</sequence>
<accession>A0AA39ECK4</accession>
<dbReference type="CDD" id="cd13971">
    <property type="entry name" value="ADCK2-like"/>
    <property type="match status" value="1"/>
</dbReference>
<reference evidence="4 5" key="1">
    <citation type="journal article" date="2023" name="BMC Biotechnol.">
        <title>Vitis rotundifolia cv Carlos genome sequencing.</title>
        <authorList>
            <person name="Huff M."/>
            <person name="Hulse-Kemp A."/>
            <person name="Scheffler B."/>
            <person name="Youngblood R."/>
            <person name="Simpson S."/>
            <person name="Babiker E."/>
            <person name="Staton M."/>
        </authorList>
    </citation>
    <scope>NUCLEOTIDE SEQUENCE [LARGE SCALE GENOMIC DNA]</scope>
    <source>
        <tissue evidence="4">Leaf</tissue>
    </source>
</reference>
<dbReference type="Proteomes" id="UP001168098">
    <property type="component" value="Unassembled WGS sequence"/>
</dbReference>
<dbReference type="Pfam" id="PF03109">
    <property type="entry name" value="ABC1"/>
    <property type="match status" value="1"/>
</dbReference>
<keyword evidence="2" id="KW-1133">Transmembrane helix</keyword>
<organism evidence="4 5">
    <name type="scientific">Vitis rotundifolia</name>
    <name type="common">Muscadine grape</name>
    <dbReference type="NCBI Taxonomy" id="103349"/>
    <lineage>
        <taxon>Eukaryota</taxon>
        <taxon>Viridiplantae</taxon>
        <taxon>Streptophyta</taxon>
        <taxon>Embryophyta</taxon>
        <taxon>Tracheophyta</taxon>
        <taxon>Spermatophyta</taxon>
        <taxon>Magnoliopsida</taxon>
        <taxon>eudicotyledons</taxon>
        <taxon>Gunneridae</taxon>
        <taxon>Pentapetalae</taxon>
        <taxon>rosids</taxon>
        <taxon>Vitales</taxon>
        <taxon>Vitaceae</taxon>
        <taxon>Viteae</taxon>
        <taxon>Vitis</taxon>
    </lineage>
</organism>
<keyword evidence="2" id="KW-0472">Membrane</keyword>
<evidence type="ECO:0000313" key="5">
    <source>
        <dbReference type="Proteomes" id="UP001168098"/>
    </source>
</evidence>
<dbReference type="EMBL" id="JARBHA010000001">
    <property type="protein sequence ID" value="KAJ9709432.1"/>
    <property type="molecule type" value="Genomic_DNA"/>
</dbReference>
<evidence type="ECO:0000313" key="4">
    <source>
        <dbReference type="EMBL" id="KAJ9709432.1"/>
    </source>
</evidence>
<dbReference type="PANTHER" id="PTHR45890">
    <property type="entry name" value="AARF DOMAIN CONTAINING KINASE 2 (PREDICTED)"/>
    <property type="match status" value="1"/>
</dbReference>
<feature type="domain" description="ABC1 atypical kinase-like" evidence="3">
    <location>
        <begin position="133"/>
        <end position="377"/>
    </location>
</feature>
<comment type="caution">
    <text evidence="4">The sequence shown here is derived from an EMBL/GenBank/DDBJ whole genome shotgun (WGS) entry which is preliminary data.</text>
</comment>